<evidence type="ECO:0000256" key="4">
    <source>
        <dbReference type="ARBA" id="ARBA00023136"/>
    </source>
</evidence>
<name>A0A1V2LPH3_PICKU</name>
<gene>
    <name evidence="6" type="ORF">BOH78_2290</name>
</gene>
<dbReference type="PANTHER" id="PTHR16201">
    <property type="entry name" value="SEVEN TRANSMEMBRANE PROTEIN 1-RELATED"/>
    <property type="match status" value="1"/>
</dbReference>
<dbReference type="EMBL" id="MQVM01000009">
    <property type="protein sequence ID" value="ONH74596.1"/>
    <property type="molecule type" value="Genomic_DNA"/>
</dbReference>
<accession>A0A1V2LPH3</accession>
<feature type="transmembrane region" description="Helical" evidence="5">
    <location>
        <begin position="191"/>
        <end position="212"/>
    </location>
</feature>
<feature type="transmembrane region" description="Helical" evidence="5">
    <location>
        <begin position="12"/>
        <end position="29"/>
    </location>
</feature>
<comment type="caution">
    <text evidence="6">The sequence shown here is derived from an EMBL/GenBank/DDBJ whole genome shotgun (WGS) entry which is preliminary data.</text>
</comment>
<keyword evidence="2 5" id="KW-0812">Transmembrane</keyword>
<feature type="transmembrane region" description="Helical" evidence="5">
    <location>
        <begin position="49"/>
        <end position="67"/>
    </location>
</feature>
<feature type="transmembrane region" description="Helical" evidence="5">
    <location>
        <begin position="87"/>
        <end position="110"/>
    </location>
</feature>
<dbReference type="AlphaFoldDB" id="A0A1V2LPH3"/>
<dbReference type="Gene3D" id="1.20.1280.290">
    <property type="match status" value="1"/>
</dbReference>
<evidence type="ECO:0000256" key="3">
    <source>
        <dbReference type="ARBA" id="ARBA00022989"/>
    </source>
</evidence>
<dbReference type="VEuPathDB" id="FungiDB:C5L36_0D03005"/>
<evidence type="ECO:0000313" key="6">
    <source>
        <dbReference type="EMBL" id="ONH74596.1"/>
    </source>
</evidence>
<dbReference type="PANTHER" id="PTHR16201:SF11">
    <property type="entry name" value="PQ-LOOP REPEAT-CONTAINING PROTEIN"/>
    <property type="match status" value="1"/>
</dbReference>
<evidence type="ECO:0000313" key="7">
    <source>
        <dbReference type="Proteomes" id="UP000189274"/>
    </source>
</evidence>
<sequence length="277" mass="31334">MSECSVYELPPLRGFVLSIGLGVLIFGTYVPQHIRILKRRTSEGLSPSYILLGSAASVASLINIFIFTIPARRCCPILTRYECMSSLSGFCQILIQTSGSLIIFLLCIFATRESLIESRADLLQIRRNFKILIGYVLANVVTYEYIMLSSLSDDNLNRMFQLANLNGVASMLMALMQYIPQLFTTYSLKHPGSLSIPMLCLQAPGGMLWSYSLWVKTNSQWSSWLPYLVSAVMQTFLLCMCLYFKHVYPTELLETIEEQLIAEENLHAEYNTLSKNI</sequence>
<dbReference type="Proteomes" id="UP000189274">
    <property type="component" value="Unassembled WGS sequence"/>
</dbReference>
<evidence type="ECO:0000256" key="2">
    <source>
        <dbReference type="ARBA" id="ARBA00022692"/>
    </source>
</evidence>
<reference evidence="7" key="1">
    <citation type="journal article" date="2017" name="Genome Announc.">
        <title>Genome sequences of Cyberlindnera fabianii 65, Pichia kudriavzevii 129, and Saccharomyces cerevisiae 131 isolated from fermented masau fruits in Zimbabwe.</title>
        <authorList>
            <person name="van Rijswijck I.M.H."/>
            <person name="Derks M.F.L."/>
            <person name="Abee T."/>
            <person name="de Ridder D."/>
            <person name="Smid E.J."/>
        </authorList>
    </citation>
    <scope>NUCLEOTIDE SEQUENCE [LARGE SCALE GENOMIC DNA]</scope>
    <source>
        <strain evidence="7">129</strain>
    </source>
</reference>
<evidence type="ECO:0000256" key="1">
    <source>
        <dbReference type="ARBA" id="ARBA00004141"/>
    </source>
</evidence>
<evidence type="ECO:0000256" key="5">
    <source>
        <dbReference type="SAM" id="Phobius"/>
    </source>
</evidence>
<proteinExistence type="predicted"/>
<keyword evidence="4 5" id="KW-0472">Membrane</keyword>
<feature type="transmembrane region" description="Helical" evidence="5">
    <location>
        <begin position="131"/>
        <end position="148"/>
    </location>
</feature>
<protein>
    <submittedName>
        <fullName evidence="6">Uncharacterized protein</fullName>
    </submittedName>
</protein>
<feature type="transmembrane region" description="Helical" evidence="5">
    <location>
        <begin position="224"/>
        <end position="244"/>
    </location>
</feature>
<dbReference type="GO" id="GO:0016020">
    <property type="term" value="C:membrane"/>
    <property type="evidence" value="ECO:0007669"/>
    <property type="project" value="UniProtKB-SubCell"/>
</dbReference>
<dbReference type="Pfam" id="PF04193">
    <property type="entry name" value="PQ-loop"/>
    <property type="match status" value="2"/>
</dbReference>
<keyword evidence="3 5" id="KW-1133">Transmembrane helix</keyword>
<dbReference type="InterPro" id="IPR051415">
    <property type="entry name" value="LAAT-1"/>
</dbReference>
<organism evidence="6 7">
    <name type="scientific">Pichia kudriavzevii</name>
    <name type="common">Yeast</name>
    <name type="synonym">Issatchenkia orientalis</name>
    <dbReference type="NCBI Taxonomy" id="4909"/>
    <lineage>
        <taxon>Eukaryota</taxon>
        <taxon>Fungi</taxon>
        <taxon>Dikarya</taxon>
        <taxon>Ascomycota</taxon>
        <taxon>Saccharomycotina</taxon>
        <taxon>Pichiomycetes</taxon>
        <taxon>Pichiales</taxon>
        <taxon>Pichiaceae</taxon>
        <taxon>Pichia</taxon>
    </lineage>
</organism>
<dbReference type="SMART" id="SM00679">
    <property type="entry name" value="CTNS"/>
    <property type="match status" value="2"/>
</dbReference>
<dbReference type="InterPro" id="IPR006603">
    <property type="entry name" value="PQ-loop_rpt"/>
</dbReference>
<comment type="subcellular location">
    <subcellularLocation>
        <location evidence="1">Membrane</location>
        <topology evidence="1">Multi-pass membrane protein</topology>
    </subcellularLocation>
</comment>